<proteinExistence type="predicted"/>
<evidence type="ECO:0000313" key="1">
    <source>
        <dbReference type="EMBL" id="WAR28265.1"/>
    </source>
</evidence>
<reference evidence="1" key="1">
    <citation type="submission" date="2022-11" db="EMBL/GenBank/DDBJ databases">
        <title>Centuries of genome instability and evolution in soft-shell clam transmissible cancer (bioRxiv).</title>
        <authorList>
            <person name="Hart S.F.M."/>
            <person name="Yonemitsu M.A."/>
            <person name="Giersch R.M."/>
            <person name="Beal B.F."/>
            <person name="Arriagada G."/>
            <person name="Davis B.W."/>
            <person name="Ostrander E.A."/>
            <person name="Goff S.P."/>
            <person name="Metzger M.J."/>
        </authorList>
    </citation>
    <scope>NUCLEOTIDE SEQUENCE</scope>
    <source>
        <strain evidence="1">MELC-2E11</strain>
        <tissue evidence="1">Siphon/mantle</tissue>
    </source>
</reference>
<evidence type="ECO:0000313" key="2">
    <source>
        <dbReference type="Proteomes" id="UP001164746"/>
    </source>
</evidence>
<gene>
    <name evidence="1" type="ORF">MAR_013969</name>
</gene>
<protein>
    <submittedName>
        <fullName evidence="1">Uncharacterized protein</fullName>
    </submittedName>
</protein>
<dbReference type="EMBL" id="CP111026">
    <property type="protein sequence ID" value="WAR28265.1"/>
    <property type="molecule type" value="Genomic_DNA"/>
</dbReference>
<name>A0ABY7G1G4_MYAAR</name>
<keyword evidence="2" id="KW-1185">Reference proteome</keyword>
<dbReference type="Proteomes" id="UP001164746">
    <property type="component" value="Chromosome 15"/>
</dbReference>
<organism evidence="1 2">
    <name type="scientific">Mya arenaria</name>
    <name type="common">Soft-shell clam</name>
    <dbReference type="NCBI Taxonomy" id="6604"/>
    <lineage>
        <taxon>Eukaryota</taxon>
        <taxon>Metazoa</taxon>
        <taxon>Spiralia</taxon>
        <taxon>Lophotrochozoa</taxon>
        <taxon>Mollusca</taxon>
        <taxon>Bivalvia</taxon>
        <taxon>Autobranchia</taxon>
        <taxon>Heteroconchia</taxon>
        <taxon>Euheterodonta</taxon>
        <taxon>Imparidentia</taxon>
        <taxon>Neoheterodontei</taxon>
        <taxon>Myida</taxon>
        <taxon>Myoidea</taxon>
        <taxon>Myidae</taxon>
        <taxon>Mya</taxon>
    </lineage>
</organism>
<accession>A0ABY7G1G4</accession>
<sequence>MPQNILFVGTSCLKCEFNQLLQQNDLDELEGSTESQLYKCFDPGRPDNTYDLALDLGIGRNQKCPDGKKTILSLQEILYQISKF</sequence>